<evidence type="ECO:0000313" key="2">
    <source>
        <dbReference type="EMBL" id="KAJ3093324.1"/>
    </source>
</evidence>
<feature type="coiled-coil region" evidence="1">
    <location>
        <begin position="62"/>
        <end position="89"/>
    </location>
</feature>
<sequence>MAETITASTETHNNHIYKVSKKKINSTLSKIGIPYFGSDEPISIDIPKNHLKLENPVQFKVNQALKKRINELEQTIKELKSKSFSNESKLPLQSNNTDVKKVPTQFDEIMKLMDGRDYFETD</sequence>
<comment type="caution">
    <text evidence="2">The sequence shown here is derived from an EMBL/GenBank/DDBJ whole genome shotgun (WGS) entry which is preliminary data.</text>
</comment>
<dbReference type="AlphaFoldDB" id="A0AAD5SSU5"/>
<accession>A0AAD5SSU5</accession>
<proteinExistence type="predicted"/>
<protein>
    <submittedName>
        <fullName evidence="2">Uncharacterized protein</fullName>
    </submittedName>
</protein>
<name>A0AAD5SSU5_9FUNG</name>
<gene>
    <name evidence="2" type="ORF">HK100_006680</name>
</gene>
<evidence type="ECO:0000256" key="1">
    <source>
        <dbReference type="SAM" id="Coils"/>
    </source>
</evidence>
<keyword evidence="1" id="KW-0175">Coiled coil</keyword>
<organism evidence="2 3">
    <name type="scientific">Physocladia obscura</name>
    <dbReference type="NCBI Taxonomy" id="109957"/>
    <lineage>
        <taxon>Eukaryota</taxon>
        <taxon>Fungi</taxon>
        <taxon>Fungi incertae sedis</taxon>
        <taxon>Chytridiomycota</taxon>
        <taxon>Chytridiomycota incertae sedis</taxon>
        <taxon>Chytridiomycetes</taxon>
        <taxon>Chytridiales</taxon>
        <taxon>Chytriomycetaceae</taxon>
        <taxon>Physocladia</taxon>
    </lineage>
</organism>
<evidence type="ECO:0000313" key="3">
    <source>
        <dbReference type="Proteomes" id="UP001211907"/>
    </source>
</evidence>
<dbReference type="Proteomes" id="UP001211907">
    <property type="component" value="Unassembled WGS sequence"/>
</dbReference>
<dbReference type="EMBL" id="JADGJH010003107">
    <property type="protein sequence ID" value="KAJ3093324.1"/>
    <property type="molecule type" value="Genomic_DNA"/>
</dbReference>
<keyword evidence="3" id="KW-1185">Reference proteome</keyword>
<reference evidence="2" key="1">
    <citation type="submission" date="2020-05" db="EMBL/GenBank/DDBJ databases">
        <title>Phylogenomic resolution of chytrid fungi.</title>
        <authorList>
            <person name="Stajich J.E."/>
            <person name="Amses K."/>
            <person name="Simmons R."/>
            <person name="Seto K."/>
            <person name="Myers J."/>
            <person name="Bonds A."/>
            <person name="Quandt C.A."/>
            <person name="Barry K."/>
            <person name="Liu P."/>
            <person name="Grigoriev I."/>
            <person name="Longcore J.E."/>
            <person name="James T.Y."/>
        </authorList>
    </citation>
    <scope>NUCLEOTIDE SEQUENCE</scope>
    <source>
        <strain evidence="2">JEL0513</strain>
    </source>
</reference>